<dbReference type="PANTHER" id="PTHR34072:SF42">
    <property type="entry name" value="INTEGRASE CATALYTIC DOMAIN-CONTAINING PROTEIN"/>
    <property type="match status" value="1"/>
</dbReference>
<dbReference type="InterPro" id="IPR043128">
    <property type="entry name" value="Rev_trsase/Diguanyl_cyclase"/>
</dbReference>
<dbReference type="PANTHER" id="PTHR34072">
    <property type="entry name" value="ENZYMATIC POLYPROTEIN-RELATED"/>
    <property type="match status" value="1"/>
</dbReference>
<keyword evidence="5" id="KW-0255">Endonuclease</keyword>
<organism evidence="9 10">
    <name type="scientific">Electrophorus voltai</name>
    <dbReference type="NCBI Taxonomy" id="2609070"/>
    <lineage>
        <taxon>Eukaryota</taxon>
        <taxon>Metazoa</taxon>
        <taxon>Chordata</taxon>
        <taxon>Craniata</taxon>
        <taxon>Vertebrata</taxon>
        <taxon>Euteleostomi</taxon>
        <taxon>Actinopterygii</taxon>
        <taxon>Neopterygii</taxon>
        <taxon>Teleostei</taxon>
        <taxon>Ostariophysi</taxon>
        <taxon>Gymnotiformes</taxon>
        <taxon>Gymnotoidei</taxon>
        <taxon>Gymnotidae</taxon>
        <taxon>Electrophorus</taxon>
    </lineage>
</organism>
<keyword evidence="2" id="KW-0808">Transferase</keyword>
<accession>A0AAD9DYL1</accession>
<evidence type="ECO:0000313" key="9">
    <source>
        <dbReference type="EMBL" id="KAK1797764.1"/>
    </source>
</evidence>
<dbReference type="PROSITE" id="PS50013">
    <property type="entry name" value="CHROMO_2"/>
    <property type="match status" value="1"/>
</dbReference>
<dbReference type="GO" id="GO:0004519">
    <property type="term" value="F:endonuclease activity"/>
    <property type="evidence" value="ECO:0007669"/>
    <property type="project" value="UniProtKB-KW"/>
</dbReference>
<keyword evidence="4" id="KW-0540">Nuclease</keyword>
<evidence type="ECO:0000259" key="8">
    <source>
        <dbReference type="PROSITE" id="PS50013"/>
    </source>
</evidence>
<evidence type="ECO:0000256" key="4">
    <source>
        <dbReference type="ARBA" id="ARBA00022722"/>
    </source>
</evidence>
<protein>
    <recommendedName>
        <fullName evidence="8">Chromo domain-containing protein</fullName>
    </recommendedName>
</protein>
<gene>
    <name evidence="9" type="ORF">P4O66_008117</name>
</gene>
<dbReference type="GO" id="GO:0016787">
    <property type="term" value="F:hydrolase activity"/>
    <property type="evidence" value="ECO:0007669"/>
    <property type="project" value="UniProtKB-KW"/>
</dbReference>
<dbReference type="Gene3D" id="2.40.50.40">
    <property type="match status" value="1"/>
</dbReference>
<evidence type="ECO:0000256" key="6">
    <source>
        <dbReference type="ARBA" id="ARBA00022801"/>
    </source>
</evidence>
<name>A0AAD9DYL1_9TELE</name>
<dbReference type="InterPro" id="IPR023780">
    <property type="entry name" value="Chromo_domain"/>
</dbReference>
<keyword evidence="7" id="KW-0695">RNA-directed DNA polymerase</keyword>
<evidence type="ECO:0000256" key="2">
    <source>
        <dbReference type="ARBA" id="ARBA00022679"/>
    </source>
</evidence>
<dbReference type="CDD" id="cd09274">
    <property type="entry name" value="RNase_HI_RT_Ty3"/>
    <property type="match status" value="1"/>
</dbReference>
<keyword evidence="10" id="KW-1185">Reference proteome</keyword>
<proteinExistence type="predicted"/>
<comment type="subcellular location">
    <subcellularLocation>
        <location evidence="1">Nucleus</location>
    </subcellularLocation>
</comment>
<dbReference type="EMBL" id="JAROKS010000013">
    <property type="protein sequence ID" value="KAK1797764.1"/>
    <property type="molecule type" value="Genomic_DNA"/>
</dbReference>
<dbReference type="InterPro" id="IPR043502">
    <property type="entry name" value="DNA/RNA_pol_sf"/>
</dbReference>
<dbReference type="AlphaFoldDB" id="A0AAD9DYL1"/>
<dbReference type="Gene3D" id="3.30.70.270">
    <property type="match status" value="1"/>
</dbReference>
<dbReference type="Gene3D" id="1.10.340.70">
    <property type="match status" value="1"/>
</dbReference>
<reference evidence="9" key="1">
    <citation type="submission" date="2023-03" db="EMBL/GenBank/DDBJ databases">
        <title>Electrophorus voltai genome.</title>
        <authorList>
            <person name="Bian C."/>
        </authorList>
    </citation>
    <scope>NUCLEOTIDE SEQUENCE</scope>
    <source>
        <strain evidence="9">CB-2022</strain>
        <tissue evidence="9">Muscle</tissue>
    </source>
</reference>
<dbReference type="GO" id="GO:0003964">
    <property type="term" value="F:RNA-directed DNA polymerase activity"/>
    <property type="evidence" value="ECO:0007669"/>
    <property type="project" value="UniProtKB-KW"/>
</dbReference>
<keyword evidence="6" id="KW-0378">Hydrolase</keyword>
<dbReference type="InterPro" id="IPR041588">
    <property type="entry name" value="Integrase_H2C2"/>
</dbReference>
<evidence type="ECO:0000256" key="1">
    <source>
        <dbReference type="ARBA" id="ARBA00004123"/>
    </source>
</evidence>
<sequence length="410" mass="46958">MQPGKVEAVTGWPRPWTWWELQRFLGFANFYRCFIKSFNTLARPLMDLLRGKTKQLRWGEAADRAFVDLKTSFSTSPVLQQPDPEKTFIVEVDISDVGVGSVLPEARGEEGKLGPIAYFLRKLSPSEWNYGVGDRELLAMKLTLEEWRHWLEGVRHPFTVITDHKNLEYLQTTKRLNSRQARWSLFFSRFAFRVTYRLGEKNVRADALTQKHHAEAQSSSQEPVIPPSCFLAAVTWDIDCSIEAVNPHPQCPPNWLYVPFRHRRDLIAWAHTSVGTGHLGSTCTTLSARYWWPAMNRDIVRKADRKQEVTESPSSRAFHVSALKPVVEGPLSEEGSPLGAPPLPLEIGCEPPYRLRALLDSQRRTSGLQYLVDWEGYRPEEHCWVPASQVLDPNLIASFYREHPRKPAPC</sequence>
<dbReference type="InterPro" id="IPR000953">
    <property type="entry name" value="Chromo/chromo_shadow_dom"/>
</dbReference>
<dbReference type="FunFam" id="3.30.70.270:FF:000020">
    <property type="entry name" value="Transposon Tf2-6 polyprotein-like Protein"/>
    <property type="match status" value="1"/>
</dbReference>
<evidence type="ECO:0000256" key="3">
    <source>
        <dbReference type="ARBA" id="ARBA00022695"/>
    </source>
</evidence>
<dbReference type="InterPro" id="IPR016197">
    <property type="entry name" value="Chromo-like_dom_sf"/>
</dbReference>
<dbReference type="InterPro" id="IPR041373">
    <property type="entry name" value="RT_RNaseH"/>
</dbReference>
<dbReference type="Pfam" id="PF00385">
    <property type="entry name" value="Chromo"/>
    <property type="match status" value="1"/>
</dbReference>
<dbReference type="Pfam" id="PF17921">
    <property type="entry name" value="Integrase_H2C2"/>
    <property type="match status" value="1"/>
</dbReference>
<dbReference type="Pfam" id="PF17917">
    <property type="entry name" value="RT_RNaseH"/>
    <property type="match status" value="1"/>
</dbReference>
<comment type="caution">
    <text evidence="9">The sequence shown here is derived from an EMBL/GenBank/DDBJ whole genome shotgun (WGS) entry which is preliminary data.</text>
</comment>
<dbReference type="SUPFAM" id="SSF54160">
    <property type="entry name" value="Chromo domain-like"/>
    <property type="match status" value="1"/>
</dbReference>
<evidence type="ECO:0000256" key="5">
    <source>
        <dbReference type="ARBA" id="ARBA00022759"/>
    </source>
</evidence>
<evidence type="ECO:0000313" key="10">
    <source>
        <dbReference type="Proteomes" id="UP001239994"/>
    </source>
</evidence>
<evidence type="ECO:0000256" key="7">
    <source>
        <dbReference type="ARBA" id="ARBA00022918"/>
    </source>
</evidence>
<dbReference type="SUPFAM" id="SSF56672">
    <property type="entry name" value="DNA/RNA polymerases"/>
    <property type="match status" value="1"/>
</dbReference>
<dbReference type="SMART" id="SM00298">
    <property type="entry name" value="CHROMO"/>
    <property type="match status" value="1"/>
</dbReference>
<feature type="domain" description="Chromo" evidence="8">
    <location>
        <begin position="353"/>
        <end position="410"/>
    </location>
</feature>
<dbReference type="Proteomes" id="UP001239994">
    <property type="component" value="Unassembled WGS sequence"/>
</dbReference>
<keyword evidence="3" id="KW-0548">Nucleotidyltransferase</keyword>
<dbReference type="GO" id="GO:0005634">
    <property type="term" value="C:nucleus"/>
    <property type="evidence" value="ECO:0007669"/>
    <property type="project" value="UniProtKB-SubCell"/>
</dbReference>